<organism evidence="2 3">
    <name type="scientific">Reticulomyxa filosa</name>
    <dbReference type="NCBI Taxonomy" id="46433"/>
    <lineage>
        <taxon>Eukaryota</taxon>
        <taxon>Sar</taxon>
        <taxon>Rhizaria</taxon>
        <taxon>Retaria</taxon>
        <taxon>Foraminifera</taxon>
        <taxon>Monothalamids</taxon>
        <taxon>Reticulomyxidae</taxon>
        <taxon>Reticulomyxa</taxon>
    </lineage>
</organism>
<sequence>MASSSMVFDNVNSLTIESTNNGIVSSQFFLTNIGNFLMAVNDTSYSYCSWYAYNVSRVAINGLSFLIVWCQINTFFKKKIKKGLNEEEERGGGWIVLKKKTFCVSLKIKKK</sequence>
<feature type="transmembrane region" description="Helical" evidence="1">
    <location>
        <begin position="50"/>
        <end position="72"/>
    </location>
</feature>
<dbReference type="Proteomes" id="UP000023152">
    <property type="component" value="Unassembled WGS sequence"/>
</dbReference>
<proteinExistence type="predicted"/>
<gene>
    <name evidence="2" type="ORF">RFI_12241</name>
</gene>
<dbReference type="AlphaFoldDB" id="X6NG37"/>
<evidence type="ECO:0000256" key="1">
    <source>
        <dbReference type="SAM" id="Phobius"/>
    </source>
</evidence>
<dbReference type="EMBL" id="ASPP01008871">
    <property type="protein sequence ID" value="ETO24916.1"/>
    <property type="molecule type" value="Genomic_DNA"/>
</dbReference>
<keyword evidence="3" id="KW-1185">Reference proteome</keyword>
<keyword evidence="1" id="KW-0812">Transmembrane</keyword>
<reference evidence="2 3" key="1">
    <citation type="journal article" date="2013" name="Curr. Biol.">
        <title>The Genome of the Foraminiferan Reticulomyxa filosa.</title>
        <authorList>
            <person name="Glockner G."/>
            <person name="Hulsmann N."/>
            <person name="Schleicher M."/>
            <person name="Noegel A.A."/>
            <person name="Eichinger L."/>
            <person name="Gallinger C."/>
            <person name="Pawlowski J."/>
            <person name="Sierra R."/>
            <person name="Euteneuer U."/>
            <person name="Pillet L."/>
            <person name="Moustafa A."/>
            <person name="Platzer M."/>
            <person name="Groth M."/>
            <person name="Szafranski K."/>
            <person name="Schliwa M."/>
        </authorList>
    </citation>
    <scope>NUCLEOTIDE SEQUENCE [LARGE SCALE GENOMIC DNA]</scope>
</reference>
<keyword evidence="1" id="KW-0472">Membrane</keyword>
<comment type="caution">
    <text evidence="2">The sequence shown here is derived from an EMBL/GenBank/DDBJ whole genome shotgun (WGS) entry which is preliminary data.</text>
</comment>
<accession>X6NG37</accession>
<keyword evidence="1" id="KW-1133">Transmembrane helix</keyword>
<evidence type="ECO:0000313" key="3">
    <source>
        <dbReference type="Proteomes" id="UP000023152"/>
    </source>
</evidence>
<evidence type="ECO:0000313" key="2">
    <source>
        <dbReference type="EMBL" id="ETO24916.1"/>
    </source>
</evidence>
<name>X6NG37_RETFI</name>
<protein>
    <submittedName>
        <fullName evidence="2">Uncharacterized protein</fullName>
    </submittedName>
</protein>